<accession>A0A5M8P2S2</accession>
<dbReference type="Proteomes" id="UP000324575">
    <property type="component" value="Unassembled WGS sequence"/>
</dbReference>
<name>A0A5M8P2S2_9BACT</name>
<dbReference type="Pfam" id="PF14200">
    <property type="entry name" value="RicinB_lectin_2"/>
    <property type="match status" value="1"/>
</dbReference>
<dbReference type="SMART" id="SM00458">
    <property type="entry name" value="RICIN"/>
    <property type="match status" value="1"/>
</dbReference>
<proteinExistence type="predicted"/>
<dbReference type="CDD" id="cd00161">
    <property type="entry name" value="beta-trefoil_Ricin-like"/>
    <property type="match status" value="1"/>
</dbReference>
<dbReference type="Gene3D" id="2.80.10.50">
    <property type="match status" value="1"/>
</dbReference>
<comment type="caution">
    <text evidence="3">The sequence shown here is derived from an EMBL/GenBank/DDBJ whole genome shotgun (WGS) entry which is preliminary data.</text>
</comment>
<evidence type="ECO:0000313" key="3">
    <source>
        <dbReference type="EMBL" id="KAA6302759.1"/>
    </source>
</evidence>
<feature type="domain" description="Ricin B lectin" evidence="2">
    <location>
        <begin position="431"/>
        <end position="570"/>
    </location>
</feature>
<dbReference type="NCBIfam" id="TIGR04183">
    <property type="entry name" value="Por_Secre_tail"/>
    <property type="match status" value="1"/>
</dbReference>
<dbReference type="InterPro" id="IPR014867">
    <property type="entry name" value="Spore_coat_CotH_CotH2/3/7"/>
</dbReference>
<keyword evidence="1" id="KW-0732">Signal</keyword>
<evidence type="ECO:0000259" key="2">
    <source>
        <dbReference type="SMART" id="SM00458"/>
    </source>
</evidence>
<dbReference type="PROSITE" id="PS50231">
    <property type="entry name" value="RICIN_B_LECTIN"/>
    <property type="match status" value="1"/>
</dbReference>
<reference evidence="3 4" key="1">
    <citation type="submission" date="2019-03" db="EMBL/GenBank/DDBJ databases">
        <title>Single cell metagenomics reveals metabolic interactions within the superorganism composed of flagellate Streblomastix strix and complex community of Bacteroidetes bacteria on its surface.</title>
        <authorList>
            <person name="Treitli S.C."/>
            <person name="Kolisko M."/>
            <person name="Husnik F."/>
            <person name="Keeling P."/>
            <person name="Hampl V."/>
        </authorList>
    </citation>
    <scope>NUCLEOTIDE SEQUENCE [LARGE SCALE GENOMIC DNA]</scope>
    <source>
        <strain evidence="3">St1</strain>
    </source>
</reference>
<evidence type="ECO:0000313" key="4">
    <source>
        <dbReference type="Proteomes" id="UP000324575"/>
    </source>
</evidence>
<dbReference type="InterPro" id="IPR026444">
    <property type="entry name" value="Secre_tail"/>
</dbReference>
<feature type="signal peptide" evidence="1">
    <location>
        <begin position="1"/>
        <end position="22"/>
    </location>
</feature>
<dbReference type="EMBL" id="SNRX01000005">
    <property type="protein sequence ID" value="KAA6302759.1"/>
    <property type="molecule type" value="Genomic_DNA"/>
</dbReference>
<evidence type="ECO:0000256" key="1">
    <source>
        <dbReference type="SAM" id="SignalP"/>
    </source>
</evidence>
<dbReference type="SUPFAM" id="SSF50370">
    <property type="entry name" value="Ricin B-like lectins"/>
    <property type="match status" value="1"/>
</dbReference>
<dbReference type="AlphaFoldDB" id="A0A5M8P2S2"/>
<organism evidence="3 4">
    <name type="scientific">Candidatus Ordinivivax streblomastigis</name>
    <dbReference type="NCBI Taxonomy" id="2540710"/>
    <lineage>
        <taxon>Bacteria</taxon>
        <taxon>Pseudomonadati</taxon>
        <taxon>Bacteroidota</taxon>
        <taxon>Bacteroidia</taxon>
        <taxon>Bacteroidales</taxon>
        <taxon>Candidatus Ordinivivax</taxon>
    </lineage>
</organism>
<gene>
    <name evidence="3" type="ORF">EZS26_000929</name>
</gene>
<sequence>MKKLHFSSIIFVLFVTTLRLQAQTQLTNLPSMFITTDDGSAITSKVIYDSAKVTIRSSISTDQITDVHAAIRGRGNSTWNMQKKPYRLKLDKKANLFGLPAKAKSWVLLANYADKTLMRNALAFKISETVEMGFTPSVQFLDLYVNSEYLGNYTLTDQMEVGSGRVSIDEMKPADIQEPAISGGYFLEIDGFADSEPKWFTSDHGLKITIKSPDEDEITPQQENYIKNYINDFETRLFDTGFADPAGGYRPWVDTLSLVNWYIACELTGNSDSFWSTYIYKKRNDNKLYFGPLWDFDIAFNNDNRLGDAVRKLMREHAHNPRTWIQQLWKDEWFRKAVERRWLELVNDGLENKLINYITETATLLNASQQQNFQKWRILNTRVYDETFLFPTYTGGVNYLKTYIRERIAFLTESFVVPEPEKPTPPFVAENFYYIIMNKRTNNAIDVTDESLNANALLMLWVPKEEDDSQLWKIEAVDNTIFRFINKRSGLIMTANGRGNNLIQTEWNESATAQKWKITPVLTGGLYGIESTVSPYYSVNNNSGSFENGNKVMVWDNNITGSENQQWYIQKRELIDIPSDIHRPETLPFRYAVSGKSLYMENVPPNAYLRIFNAQGVLTNEIHSAGTNVTIVLPQQGIFILHINTGEKVYSTKIINN</sequence>
<feature type="chain" id="PRO_5024371189" description="Ricin B lectin domain-containing protein" evidence="1">
    <location>
        <begin position="23"/>
        <end position="657"/>
    </location>
</feature>
<dbReference type="InterPro" id="IPR000772">
    <property type="entry name" value="Ricin_B_lectin"/>
</dbReference>
<dbReference type="Pfam" id="PF08757">
    <property type="entry name" value="CotH"/>
    <property type="match status" value="1"/>
</dbReference>
<dbReference type="InterPro" id="IPR035992">
    <property type="entry name" value="Ricin_B-like_lectins"/>
</dbReference>
<protein>
    <recommendedName>
        <fullName evidence="2">Ricin B lectin domain-containing protein</fullName>
    </recommendedName>
</protein>